<accession>A0A385PWZ1</accession>
<dbReference type="AlphaFoldDB" id="A0A385PWZ1"/>
<proteinExistence type="predicted"/>
<dbReference type="Proteomes" id="UP000265562">
    <property type="component" value="Chromosome"/>
</dbReference>
<dbReference type="KEGG" id="lua:D4A81_01245"/>
<sequence>MSNNKMTTCRTCGKEMAKAAKVCPNCGAKNKKPFFTKPWFIAIVVVFIIGAIASGGKSGSTNTNKVANKANSDASEVKDTVAESNAPTVEYTSYTVDDLMAQLEGNALKASNDHKGENVRITGKLGVIDSSGKYITLYPDTDFAIIGVQCYIKNDDTKAKVAELSKDSLVTLTGKITDVGEILGYSLNIDNIE</sequence>
<organism evidence="1 2">
    <name type="scientific">Lachnoanaerobaculum umeaense</name>
    <dbReference type="NCBI Taxonomy" id="617123"/>
    <lineage>
        <taxon>Bacteria</taxon>
        <taxon>Bacillati</taxon>
        <taxon>Bacillota</taxon>
        <taxon>Clostridia</taxon>
        <taxon>Lachnospirales</taxon>
        <taxon>Lachnospiraceae</taxon>
        <taxon>Lachnoanaerobaculum</taxon>
    </lineage>
</organism>
<reference evidence="1 2" key="1">
    <citation type="submission" date="2018-09" db="EMBL/GenBank/DDBJ databases">
        <title>Genome sequencing of Lachnoanaerobaculum umeaense DSM 23576.</title>
        <authorList>
            <person name="Kook J.-K."/>
            <person name="Park S.-N."/>
            <person name="Lim Y.K."/>
        </authorList>
    </citation>
    <scope>NUCLEOTIDE SEQUENCE [LARGE SCALE GENOMIC DNA]</scope>
    <source>
        <strain evidence="2">DSM 23576 \ CCUG 58757</strain>
    </source>
</reference>
<keyword evidence="2" id="KW-1185">Reference proteome</keyword>
<gene>
    <name evidence="1" type="ORF">D4A81_01245</name>
</gene>
<evidence type="ECO:0000313" key="2">
    <source>
        <dbReference type="Proteomes" id="UP000265562"/>
    </source>
</evidence>
<dbReference type="RefSeq" id="WP_111523841.1">
    <property type="nucleotide sequence ID" value="NZ_CP032364.1"/>
</dbReference>
<name>A0A385PWZ1_9FIRM</name>
<protein>
    <submittedName>
        <fullName evidence="1">Uncharacterized protein</fullName>
    </submittedName>
</protein>
<dbReference type="EMBL" id="CP032364">
    <property type="protein sequence ID" value="AYA98668.1"/>
    <property type="molecule type" value="Genomic_DNA"/>
</dbReference>
<dbReference type="OrthoDB" id="1779544at2"/>
<dbReference type="InterPro" id="IPR024422">
    <property type="entry name" value="Protein_unknown_function_OB"/>
</dbReference>
<dbReference type="Pfam" id="PF12869">
    <property type="entry name" value="tRNA_anti-like"/>
    <property type="match status" value="1"/>
</dbReference>
<evidence type="ECO:0000313" key="1">
    <source>
        <dbReference type="EMBL" id="AYA98668.1"/>
    </source>
</evidence>